<feature type="transmembrane region" description="Helical" evidence="6">
    <location>
        <begin position="328"/>
        <end position="345"/>
    </location>
</feature>
<feature type="transmembrane region" description="Helical" evidence="6">
    <location>
        <begin position="447"/>
        <end position="468"/>
    </location>
</feature>
<organism evidence="7">
    <name type="scientific">Timema californicum</name>
    <name type="common">California timema</name>
    <name type="synonym">Walking stick</name>
    <dbReference type="NCBI Taxonomy" id="61474"/>
    <lineage>
        <taxon>Eukaryota</taxon>
        <taxon>Metazoa</taxon>
        <taxon>Ecdysozoa</taxon>
        <taxon>Arthropoda</taxon>
        <taxon>Hexapoda</taxon>
        <taxon>Insecta</taxon>
        <taxon>Pterygota</taxon>
        <taxon>Neoptera</taxon>
        <taxon>Polyneoptera</taxon>
        <taxon>Phasmatodea</taxon>
        <taxon>Timematodea</taxon>
        <taxon>Timematoidea</taxon>
        <taxon>Timematidae</taxon>
        <taxon>Timema</taxon>
    </lineage>
</organism>
<evidence type="ECO:0000256" key="4">
    <source>
        <dbReference type="ARBA" id="ARBA00023136"/>
    </source>
</evidence>
<evidence type="ECO:0000256" key="2">
    <source>
        <dbReference type="ARBA" id="ARBA00022692"/>
    </source>
</evidence>
<evidence type="ECO:0000256" key="1">
    <source>
        <dbReference type="ARBA" id="ARBA00004141"/>
    </source>
</evidence>
<dbReference type="GO" id="GO:0016020">
    <property type="term" value="C:membrane"/>
    <property type="evidence" value="ECO:0007669"/>
    <property type="project" value="UniProtKB-SubCell"/>
</dbReference>
<dbReference type="EMBL" id="OE181530">
    <property type="protein sequence ID" value="CAD7573319.1"/>
    <property type="molecule type" value="Genomic_DNA"/>
</dbReference>
<dbReference type="Gene3D" id="1.20.1250.20">
    <property type="entry name" value="MFS general substrate transporter like domains"/>
    <property type="match status" value="2"/>
</dbReference>
<dbReference type="SUPFAM" id="SSF103473">
    <property type="entry name" value="MFS general substrate transporter"/>
    <property type="match status" value="2"/>
</dbReference>
<feature type="transmembrane region" description="Helical" evidence="6">
    <location>
        <begin position="270"/>
        <end position="290"/>
    </location>
</feature>
<feature type="region of interest" description="Disordered" evidence="5">
    <location>
        <begin position="91"/>
        <end position="110"/>
    </location>
</feature>
<dbReference type="InterPro" id="IPR005828">
    <property type="entry name" value="MFS_sugar_transport-like"/>
</dbReference>
<keyword evidence="3 6" id="KW-1133">Transmembrane helix</keyword>
<proteinExistence type="predicted"/>
<keyword evidence="4 6" id="KW-0472">Membrane</keyword>
<evidence type="ECO:0000256" key="6">
    <source>
        <dbReference type="SAM" id="Phobius"/>
    </source>
</evidence>
<keyword evidence="2 6" id="KW-0812">Transmembrane</keyword>
<dbReference type="GO" id="GO:0022857">
    <property type="term" value="F:transmembrane transporter activity"/>
    <property type="evidence" value="ECO:0007669"/>
    <property type="project" value="InterPro"/>
</dbReference>
<protein>
    <submittedName>
        <fullName evidence="7">(California timema) hypothetical protein</fullName>
    </submittedName>
</protein>
<evidence type="ECO:0000313" key="7">
    <source>
        <dbReference type="EMBL" id="CAD7573319.1"/>
    </source>
</evidence>
<dbReference type="PANTHER" id="PTHR24064">
    <property type="entry name" value="SOLUTE CARRIER FAMILY 22 MEMBER"/>
    <property type="match status" value="1"/>
</dbReference>
<feature type="transmembrane region" description="Helical" evidence="6">
    <location>
        <begin position="177"/>
        <end position="197"/>
    </location>
</feature>
<evidence type="ECO:0000256" key="3">
    <source>
        <dbReference type="ARBA" id="ARBA00022989"/>
    </source>
</evidence>
<reference evidence="7" key="1">
    <citation type="submission" date="2020-11" db="EMBL/GenBank/DDBJ databases">
        <authorList>
            <person name="Tran Van P."/>
        </authorList>
    </citation>
    <scope>NUCLEOTIDE SEQUENCE</scope>
</reference>
<dbReference type="InterPro" id="IPR036259">
    <property type="entry name" value="MFS_trans_sf"/>
</dbReference>
<feature type="transmembrane region" description="Helical" evidence="6">
    <location>
        <begin position="474"/>
        <end position="495"/>
    </location>
</feature>
<dbReference type="AlphaFoldDB" id="A0A7R9J5Y2"/>
<dbReference type="Pfam" id="PF00083">
    <property type="entry name" value="Sugar_tr"/>
    <property type="match status" value="1"/>
</dbReference>
<feature type="transmembrane region" description="Helical" evidence="6">
    <location>
        <begin position="297"/>
        <end position="316"/>
    </location>
</feature>
<comment type="subcellular location">
    <subcellularLocation>
        <location evidence="1">Membrane</location>
        <topology evidence="1">Multi-pass membrane protein</topology>
    </subcellularLocation>
</comment>
<sequence length="603" mass="66183">MGSGSFLPHHTTFTTLLNERRFDNSVMESYSSLRSDTGCAHPAISSGVALSGKVHDSNLTTINAIVVDKHEFIVCSADHAALPANHSNIPEADDPHGPTTQIEEMCPSGGEQNKCTASECDMTTGSSSFTKLLSQHSLAQLCHRSLTKEKGEEYIEFLQISKDVDDMLSHAGDFGRYQILLMALFCIINVLSSFHYFGQTIISVVPEHRCRDADPLMSLQEAEINISGCVSGWDYNLTDGFQSIISEASHFPICFCRQFDWVGDDDWKPALGQSLFFVGSVLGTLGLGVMADHIGRLPVLVLANLLALVGNLATAFSSGLPQFASCRFLAGLATDSNFLMMYILVGESNNWRFRKPRFPRALRLLREALVNSVTQSNLTLLPYHLAHARAGLRGGGPNQVRTIAIDLTHSYQPTPFCLPEPPPTSCDPLGDLNQSVMEYMRPNMRTLGLNLCIGVFYSLGCVVVPWVAVLTRDWRHFLLVVSTPLVVVPAYYLLVPESARWLINKGRTDEAITCFLRIAKFNGCISLGGQKFPTGEIACSDPVKMCSTHMSTAPAVMFPPGDMQLAVQTVHSTRKVSDKSPTLLGLFATPRLRRKTCILIFKS</sequence>
<name>A0A7R9J5Y2_TIMCA</name>
<accession>A0A7R9J5Y2</accession>
<evidence type="ECO:0000256" key="5">
    <source>
        <dbReference type="SAM" id="MobiDB-lite"/>
    </source>
</evidence>
<gene>
    <name evidence="7" type="ORF">TCMB3V08_LOCUS5957</name>
</gene>